<evidence type="ECO:0000259" key="1">
    <source>
        <dbReference type="Pfam" id="PF14341"/>
    </source>
</evidence>
<dbReference type="HOGENOM" id="CLU_149130_0_0_6"/>
<protein>
    <submittedName>
        <fullName evidence="2">Type IV pilus assembly protein PilX</fullName>
    </submittedName>
</protein>
<organism evidence="2">
    <name type="scientific">Shewanella sp. (strain MR-7)</name>
    <dbReference type="NCBI Taxonomy" id="60481"/>
    <lineage>
        <taxon>Bacteria</taxon>
        <taxon>Pseudomonadati</taxon>
        <taxon>Pseudomonadota</taxon>
        <taxon>Gammaproteobacteria</taxon>
        <taxon>Alteromonadales</taxon>
        <taxon>Shewanellaceae</taxon>
        <taxon>Shewanella</taxon>
    </lineage>
</organism>
<sequence length="156" mass="16228">MKKQKGVVLFFALIVLIIMTVIGVALAVNSTQSLRMAGAGSERVEAKALADGGVDAVLNAKTKAFLATMTAIDSNNNYSGGRQTLTPLPLVDDGTGTLVVQPKNVSCQRSLNASGTDLFKCRRVEISSAVAFGRDNVGQLTVITGIQQEVLTGSGS</sequence>
<dbReference type="InterPro" id="IPR025746">
    <property type="entry name" value="PilX_N_dom"/>
</dbReference>
<feature type="domain" description="Type 4 fimbrial biogenesis protein PilX N-terminal" evidence="1">
    <location>
        <begin position="5"/>
        <end position="54"/>
    </location>
</feature>
<name>Q0HS88_SHESR</name>
<dbReference type="AlphaFoldDB" id="Q0HS88"/>
<dbReference type="KEGG" id="shm:Shewmr7_3033"/>
<proteinExistence type="predicted"/>
<accession>Q0HS88</accession>
<dbReference type="EMBL" id="CP000444">
    <property type="protein sequence ID" value="ABI44017.1"/>
    <property type="molecule type" value="Genomic_DNA"/>
</dbReference>
<reference evidence="2" key="1">
    <citation type="submission" date="2006-08" db="EMBL/GenBank/DDBJ databases">
        <title>Complete sequence of Chromosome1 of Shewanella sp. MR-7.</title>
        <authorList>
            <consortium name="US DOE Joint Genome Institute"/>
            <person name="Copeland A."/>
            <person name="Lucas S."/>
            <person name="Lapidus A."/>
            <person name="Barry K."/>
            <person name="Detter J.C."/>
            <person name="Glavina del Rio T."/>
            <person name="Hammon N."/>
            <person name="Israni S."/>
            <person name="Dalin E."/>
            <person name="Tice H."/>
            <person name="Pitluck S."/>
            <person name="Kiss H."/>
            <person name="Brettin T."/>
            <person name="Bruce D."/>
            <person name="Han C."/>
            <person name="Tapia R."/>
            <person name="Gilna P."/>
            <person name="Schmutz J."/>
            <person name="Larimer F."/>
            <person name="Land M."/>
            <person name="Hauser L."/>
            <person name="Kyrpides N."/>
            <person name="Mikhailova N."/>
            <person name="Nealson K."/>
            <person name="Konstantinidis K."/>
            <person name="Klappenbach J."/>
            <person name="Tiedje J."/>
            <person name="Richardson P."/>
        </authorList>
    </citation>
    <scope>NUCLEOTIDE SEQUENCE</scope>
    <source>
        <strain evidence="2">MR-7</strain>
    </source>
</reference>
<evidence type="ECO:0000313" key="2">
    <source>
        <dbReference type="EMBL" id="ABI44017.1"/>
    </source>
</evidence>
<dbReference type="Pfam" id="PF14341">
    <property type="entry name" value="PilX_N"/>
    <property type="match status" value="1"/>
</dbReference>
<gene>
    <name evidence="2" type="ordered locus">Shewmr7_3033</name>
</gene>